<keyword evidence="3" id="KW-1185">Reference proteome</keyword>
<keyword evidence="1" id="KW-1133">Transmembrane helix</keyword>
<keyword evidence="1" id="KW-0812">Transmembrane</keyword>
<feature type="transmembrane region" description="Helical" evidence="1">
    <location>
        <begin position="132"/>
        <end position="152"/>
    </location>
</feature>
<protein>
    <submittedName>
        <fullName evidence="2">Uncharacterized protein</fullName>
    </submittedName>
</protein>
<keyword evidence="1" id="KW-0472">Membrane</keyword>
<dbReference type="AlphaFoldDB" id="A0A2N0YWU9"/>
<comment type="caution">
    <text evidence="2">The sequence shown here is derived from an EMBL/GenBank/DDBJ whole genome shotgun (WGS) entry which is preliminary data.</text>
</comment>
<dbReference type="Proteomes" id="UP000233375">
    <property type="component" value="Unassembled WGS sequence"/>
</dbReference>
<name>A0A2N0YWU9_9BACI</name>
<dbReference type="OrthoDB" id="2447037at2"/>
<feature type="transmembrane region" description="Helical" evidence="1">
    <location>
        <begin position="12"/>
        <end position="33"/>
    </location>
</feature>
<feature type="transmembrane region" description="Helical" evidence="1">
    <location>
        <begin position="87"/>
        <end position="120"/>
    </location>
</feature>
<gene>
    <name evidence="2" type="ORF">CWS01_20775</name>
</gene>
<reference evidence="2 3" key="1">
    <citation type="journal article" date="2003" name="Int. J. Syst. Evol. Microbiol.">
        <title>Bacillus nealsonii sp. nov., isolated from a spacecraft-assembly facility, whose spores are gamma-radiation resistant.</title>
        <authorList>
            <person name="Venkateswaran K."/>
            <person name="Kempf M."/>
            <person name="Chen F."/>
            <person name="Satomi M."/>
            <person name="Nicholson W."/>
            <person name="Kern R."/>
        </authorList>
    </citation>
    <scope>NUCLEOTIDE SEQUENCE [LARGE SCALE GENOMIC DNA]</scope>
    <source>
        <strain evidence="2 3">FO-92</strain>
    </source>
</reference>
<evidence type="ECO:0000256" key="1">
    <source>
        <dbReference type="SAM" id="Phobius"/>
    </source>
</evidence>
<dbReference type="EMBL" id="PISE01000064">
    <property type="protein sequence ID" value="PKG21735.1"/>
    <property type="molecule type" value="Genomic_DNA"/>
</dbReference>
<evidence type="ECO:0000313" key="3">
    <source>
        <dbReference type="Proteomes" id="UP000233375"/>
    </source>
</evidence>
<sequence>MQAELQDIIPRKITATFISTFLPAFVFTFWYIYSDIESSYNQGNDFIGWFLVYFMYVFVIILLYGNLVSIAVEFLQRKYVPKQDWLYVIIVSFFGALFGILTINIFAAVTGFLAALVYAALDKMLFKDVFPFNIGCFFLIPIVVVGLIWGYLQISSPKMPAFTEADAVAFLMNGAGTDISYFPKEIGKWEGSVNGYQVTRETNAQKIKKNTYLVTFTEKWKKENEKGQYIISNQVDREGVLEIQHRGDSPPYYK</sequence>
<feature type="transmembrane region" description="Helical" evidence="1">
    <location>
        <begin position="53"/>
        <end position="75"/>
    </location>
</feature>
<proteinExistence type="predicted"/>
<organism evidence="2 3">
    <name type="scientific">Niallia nealsonii</name>
    <dbReference type="NCBI Taxonomy" id="115979"/>
    <lineage>
        <taxon>Bacteria</taxon>
        <taxon>Bacillati</taxon>
        <taxon>Bacillota</taxon>
        <taxon>Bacilli</taxon>
        <taxon>Bacillales</taxon>
        <taxon>Bacillaceae</taxon>
        <taxon>Niallia</taxon>
    </lineage>
</organism>
<accession>A0A2N0YWU9</accession>
<evidence type="ECO:0000313" key="2">
    <source>
        <dbReference type="EMBL" id="PKG21735.1"/>
    </source>
</evidence>
<dbReference type="RefSeq" id="WP_101179216.1">
    <property type="nucleotide sequence ID" value="NZ_PISE01000064.1"/>
</dbReference>